<accession>A0A9D5D6D0</accession>
<dbReference type="InterPro" id="IPR044557">
    <property type="entry name" value="WOX8/9-like"/>
</dbReference>
<protein>
    <recommendedName>
        <fullName evidence="11">Homeobox domain-containing protein</fullName>
    </recommendedName>
</protein>
<comment type="similarity">
    <text evidence="8">Belongs to the WUS homeobox family.</text>
</comment>
<sequence length="135" mass="14944">MVNPPRDEIRRIRAQLQGFGDVADASVFYWFQNRKSRSKQKQRNLHSRSRSTTTTTTSEPKPFFQTPGVHYCEPPLVSQIPDLIAIAGTPEPTTVLWSALFEREGFNGVANAPAIPTSTTAAAAAVNEIQDRDSN</sequence>
<dbReference type="PANTHER" id="PTHR47288">
    <property type="entry name" value="WUSCHEL-RELATED HOMEOBOX 9"/>
    <property type="match status" value="1"/>
</dbReference>
<dbReference type="InterPro" id="IPR001356">
    <property type="entry name" value="HD"/>
</dbReference>
<dbReference type="GO" id="GO:0003677">
    <property type="term" value="F:DNA binding"/>
    <property type="evidence" value="ECO:0007669"/>
    <property type="project" value="UniProtKB-KW"/>
</dbReference>
<dbReference type="InterPro" id="IPR009057">
    <property type="entry name" value="Homeodomain-like_sf"/>
</dbReference>
<dbReference type="GO" id="GO:0050793">
    <property type="term" value="P:regulation of developmental process"/>
    <property type="evidence" value="ECO:0007669"/>
    <property type="project" value="InterPro"/>
</dbReference>
<feature type="compositionally biased region" description="Basic residues" evidence="10">
    <location>
        <begin position="35"/>
        <end position="49"/>
    </location>
</feature>
<keyword evidence="13" id="KW-1185">Reference proteome</keyword>
<dbReference type="PANTHER" id="PTHR47288:SF1">
    <property type="entry name" value="WUSCHEL-RELATED HOMEOBOX 9"/>
    <property type="match status" value="1"/>
</dbReference>
<keyword evidence="7 9" id="KW-0539">Nucleus</keyword>
<evidence type="ECO:0000313" key="12">
    <source>
        <dbReference type="EMBL" id="KAJ0985976.1"/>
    </source>
</evidence>
<dbReference type="OrthoDB" id="1935198at2759"/>
<proteinExistence type="inferred from homology"/>
<feature type="domain" description="Homeobox" evidence="11">
    <location>
        <begin position="3"/>
        <end position="40"/>
    </location>
</feature>
<dbReference type="GO" id="GO:0003700">
    <property type="term" value="F:DNA-binding transcription factor activity"/>
    <property type="evidence" value="ECO:0007669"/>
    <property type="project" value="InterPro"/>
</dbReference>
<evidence type="ECO:0000256" key="8">
    <source>
        <dbReference type="ARBA" id="ARBA00024040"/>
    </source>
</evidence>
<keyword evidence="2" id="KW-0217">Developmental protein</keyword>
<feature type="region of interest" description="Disordered" evidence="10">
    <location>
        <begin position="35"/>
        <end position="66"/>
    </location>
</feature>
<evidence type="ECO:0000256" key="6">
    <source>
        <dbReference type="ARBA" id="ARBA00023163"/>
    </source>
</evidence>
<keyword evidence="3" id="KW-0805">Transcription regulation</keyword>
<evidence type="ECO:0000256" key="2">
    <source>
        <dbReference type="ARBA" id="ARBA00022473"/>
    </source>
</evidence>
<evidence type="ECO:0000256" key="10">
    <source>
        <dbReference type="SAM" id="MobiDB-lite"/>
    </source>
</evidence>
<reference evidence="12" key="1">
    <citation type="submission" date="2021-03" db="EMBL/GenBank/DDBJ databases">
        <authorList>
            <person name="Li Z."/>
            <person name="Yang C."/>
        </authorList>
    </citation>
    <scope>NUCLEOTIDE SEQUENCE</scope>
    <source>
        <strain evidence="12">Dzin_1.0</strain>
        <tissue evidence="12">Leaf</tissue>
    </source>
</reference>
<comment type="caution">
    <text evidence="12">The sequence shown here is derived from an EMBL/GenBank/DDBJ whole genome shotgun (WGS) entry which is preliminary data.</text>
</comment>
<keyword evidence="5 9" id="KW-0371">Homeobox</keyword>
<reference evidence="12" key="2">
    <citation type="journal article" date="2022" name="Hortic Res">
        <title>The genome of Dioscorea zingiberensis sheds light on the biosynthesis, origin and evolution of the medicinally important diosgenin saponins.</title>
        <authorList>
            <person name="Li Y."/>
            <person name="Tan C."/>
            <person name="Li Z."/>
            <person name="Guo J."/>
            <person name="Li S."/>
            <person name="Chen X."/>
            <person name="Wang C."/>
            <person name="Dai X."/>
            <person name="Yang H."/>
            <person name="Song W."/>
            <person name="Hou L."/>
            <person name="Xu J."/>
            <person name="Tong Z."/>
            <person name="Xu A."/>
            <person name="Yuan X."/>
            <person name="Wang W."/>
            <person name="Yang Q."/>
            <person name="Chen L."/>
            <person name="Sun Z."/>
            <person name="Wang K."/>
            <person name="Pan B."/>
            <person name="Chen J."/>
            <person name="Bao Y."/>
            <person name="Liu F."/>
            <person name="Qi X."/>
            <person name="Gang D.R."/>
            <person name="Wen J."/>
            <person name="Li J."/>
        </authorList>
    </citation>
    <scope>NUCLEOTIDE SEQUENCE</scope>
    <source>
        <strain evidence="12">Dzin_1.0</strain>
    </source>
</reference>
<evidence type="ECO:0000256" key="1">
    <source>
        <dbReference type="ARBA" id="ARBA00004123"/>
    </source>
</evidence>
<evidence type="ECO:0000259" key="11">
    <source>
        <dbReference type="Pfam" id="PF00046"/>
    </source>
</evidence>
<dbReference type="Pfam" id="PF00046">
    <property type="entry name" value="Homeodomain"/>
    <property type="match status" value="1"/>
</dbReference>
<gene>
    <name evidence="12" type="ORF">J5N97_004332</name>
</gene>
<name>A0A9D5D6D0_9LILI</name>
<keyword evidence="6" id="KW-0804">Transcription</keyword>
<evidence type="ECO:0000256" key="9">
    <source>
        <dbReference type="RuleBase" id="RU000682"/>
    </source>
</evidence>
<evidence type="ECO:0000256" key="4">
    <source>
        <dbReference type="ARBA" id="ARBA00023125"/>
    </source>
</evidence>
<organism evidence="12 13">
    <name type="scientific">Dioscorea zingiberensis</name>
    <dbReference type="NCBI Taxonomy" id="325984"/>
    <lineage>
        <taxon>Eukaryota</taxon>
        <taxon>Viridiplantae</taxon>
        <taxon>Streptophyta</taxon>
        <taxon>Embryophyta</taxon>
        <taxon>Tracheophyta</taxon>
        <taxon>Spermatophyta</taxon>
        <taxon>Magnoliopsida</taxon>
        <taxon>Liliopsida</taxon>
        <taxon>Dioscoreales</taxon>
        <taxon>Dioscoreaceae</taxon>
        <taxon>Dioscorea</taxon>
    </lineage>
</organism>
<evidence type="ECO:0000313" key="13">
    <source>
        <dbReference type="Proteomes" id="UP001085076"/>
    </source>
</evidence>
<evidence type="ECO:0000256" key="3">
    <source>
        <dbReference type="ARBA" id="ARBA00023015"/>
    </source>
</evidence>
<dbReference type="EMBL" id="JAGGNH010000001">
    <property type="protein sequence ID" value="KAJ0985976.1"/>
    <property type="molecule type" value="Genomic_DNA"/>
</dbReference>
<evidence type="ECO:0000256" key="7">
    <source>
        <dbReference type="ARBA" id="ARBA00023242"/>
    </source>
</evidence>
<evidence type="ECO:0000256" key="5">
    <source>
        <dbReference type="ARBA" id="ARBA00023155"/>
    </source>
</evidence>
<comment type="subcellular location">
    <subcellularLocation>
        <location evidence="1 9">Nucleus</location>
    </subcellularLocation>
</comment>
<dbReference type="SUPFAM" id="SSF46689">
    <property type="entry name" value="Homeodomain-like"/>
    <property type="match status" value="1"/>
</dbReference>
<keyword evidence="4 9" id="KW-0238">DNA-binding</keyword>
<dbReference type="AlphaFoldDB" id="A0A9D5D6D0"/>
<dbReference type="GO" id="GO:0005634">
    <property type="term" value="C:nucleus"/>
    <property type="evidence" value="ECO:0007669"/>
    <property type="project" value="UniProtKB-SubCell"/>
</dbReference>
<dbReference type="Proteomes" id="UP001085076">
    <property type="component" value="Miscellaneous, Linkage group lg01"/>
</dbReference>